<dbReference type="Proteomes" id="UP001059546">
    <property type="component" value="Chromosome VI"/>
</dbReference>
<evidence type="ECO:0000313" key="9">
    <source>
        <dbReference type="EMBL" id="WEL38760.1"/>
    </source>
</evidence>
<dbReference type="InterPro" id="IPR011990">
    <property type="entry name" value="TPR-like_helical_dom_sf"/>
</dbReference>
<feature type="repeat" description="TPR" evidence="7">
    <location>
        <begin position="226"/>
        <end position="259"/>
    </location>
</feature>
<dbReference type="OrthoDB" id="10006270at2759"/>
<keyword evidence="1 8" id="KW-0132">Cell division</keyword>
<dbReference type="EMBL" id="CP119067">
    <property type="protein sequence ID" value="WEL38760.1"/>
    <property type="molecule type" value="Genomic_DNA"/>
</dbReference>
<dbReference type="Proteomes" id="UP001217963">
    <property type="component" value="Chromosome VI"/>
</dbReference>
<protein>
    <submittedName>
        <fullName evidence="8">Cell division cycle protein 16-like protein</fullName>
    </submittedName>
</protein>
<evidence type="ECO:0000313" key="11">
    <source>
        <dbReference type="Proteomes" id="UP001217963"/>
    </source>
</evidence>
<proteinExistence type="predicted"/>
<dbReference type="GO" id="GO:0005680">
    <property type="term" value="C:anaphase-promoting complex"/>
    <property type="evidence" value="ECO:0007669"/>
    <property type="project" value="TreeGrafter"/>
</dbReference>
<evidence type="ECO:0000256" key="5">
    <source>
        <dbReference type="ARBA" id="ARBA00022803"/>
    </source>
</evidence>
<evidence type="ECO:0000313" key="10">
    <source>
        <dbReference type="Proteomes" id="UP001059546"/>
    </source>
</evidence>
<dbReference type="GO" id="GO:0016567">
    <property type="term" value="P:protein ubiquitination"/>
    <property type="evidence" value="ECO:0007669"/>
    <property type="project" value="TreeGrafter"/>
</dbReference>
<keyword evidence="6" id="KW-0131">Cell cycle</keyword>
<evidence type="ECO:0000256" key="2">
    <source>
        <dbReference type="ARBA" id="ARBA00022737"/>
    </source>
</evidence>
<dbReference type="AlphaFoldDB" id="A0A9Q9F880"/>
<keyword evidence="4" id="KW-0833">Ubl conjugation pathway</keyword>
<dbReference type="Gene3D" id="1.25.40.10">
    <property type="entry name" value="Tetratricopeptide repeat domain"/>
    <property type="match status" value="1"/>
</dbReference>
<keyword evidence="5 7" id="KW-0802">TPR repeat</keyword>
<reference evidence="8" key="1">
    <citation type="submission" date="2022-08" db="EMBL/GenBank/DDBJ databases">
        <title>Encephalitozoon hellem ATCC 50604 Complete Genome.</title>
        <authorList>
            <person name="Mascarenhas dos Santos A.C."/>
            <person name="Julian A.T."/>
            <person name="Pombert J.-F."/>
        </authorList>
    </citation>
    <scope>NUCLEOTIDE SEQUENCE</scope>
    <source>
        <strain evidence="8">ATCC 50604</strain>
    </source>
</reference>
<dbReference type="EMBL" id="CP075152">
    <property type="protein sequence ID" value="UTX43299.1"/>
    <property type="molecule type" value="Genomic_DNA"/>
</dbReference>
<dbReference type="PANTHER" id="PTHR12558">
    <property type="entry name" value="CELL DIVISION CYCLE 16,23,27"/>
    <property type="match status" value="1"/>
</dbReference>
<keyword evidence="11" id="KW-1185">Reference proteome</keyword>
<dbReference type="GO" id="GO:0045842">
    <property type="term" value="P:positive regulation of mitotic metaphase/anaphase transition"/>
    <property type="evidence" value="ECO:0007669"/>
    <property type="project" value="TreeGrafter"/>
</dbReference>
<sequence>MERLCSLISAYLMEEMDCSALALSEHVYREKKTNATIMLLLKSMYKLSCYERCIETIELNSSVMKIHEARVIYYRCKSLTGKKSKGLLASSGCDEELERYPPAEISKRSVRLLFEGLTKEDVKKKEILLEAYRSDNNNLEALLRMKNDCLINKKELLLLIDECKDKHMQDVYMEIFYPCFESDFYFLPFYSPWYGVKLARQYYKSGKDMLLFNLGASMVRLYPNSEFSFVALGLFFLMSSNYSEARRCFYKAVQINNEYGRGWLYLGMAYSGMKECESSITCLNIAYKTMIGSYKPAFYLAKEYHRMNNFERASFFYKHALGINPSVQVQERYISLLIYYEYYPEALSYLAAQKNSLLGLLRVYCNLFLGKVAEAQKHLSSCQADWRYYATAGFIDHLLNNLDSAADNYNKALLKTHVNLVEELLGLAIENMTCKQNNNVYDYATDLFDNMMPKYSFETI</sequence>
<dbReference type="PROSITE" id="PS50005">
    <property type="entry name" value="TPR"/>
    <property type="match status" value="1"/>
</dbReference>
<name>A0A9Q9F880_ENCHE</name>
<gene>
    <name evidence="8" type="ORF">GPU96_06g10450</name>
    <name evidence="9" type="ORF">PFJ87_06g00250</name>
</gene>
<dbReference type="SUPFAM" id="SSF48452">
    <property type="entry name" value="TPR-like"/>
    <property type="match status" value="1"/>
</dbReference>
<evidence type="ECO:0000256" key="1">
    <source>
        <dbReference type="ARBA" id="ARBA00022618"/>
    </source>
</evidence>
<evidence type="ECO:0000256" key="3">
    <source>
        <dbReference type="ARBA" id="ARBA00022776"/>
    </source>
</evidence>
<dbReference type="GO" id="GO:0031145">
    <property type="term" value="P:anaphase-promoting complex-dependent catabolic process"/>
    <property type="evidence" value="ECO:0007669"/>
    <property type="project" value="TreeGrafter"/>
</dbReference>
<evidence type="ECO:0000256" key="6">
    <source>
        <dbReference type="ARBA" id="ARBA00023306"/>
    </source>
</evidence>
<dbReference type="GO" id="GO:0051301">
    <property type="term" value="P:cell division"/>
    <property type="evidence" value="ECO:0007669"/>
    <property type="project" value="UniProtKB-KW"/>
</dbReference>
<evidence type="ECO:0000313" key="8">
    <source>
        <dbReference type="EMBL" id="UTX43299.1"/>
    </source>
</evidence>
<dbReference type="InterPro" id="IPR019734">
    <property type="entry name" value="TPR_rpt"/>
</dbReference>
<organism evidence="8 10">
    <name type="scientific">Encephalitozoon hellem</name>
    <name type="common">Microsporidian parasite</name>
    <dbReference type="NCBI Taxonomy" id="27973"/>
    <lineage>
        <taxon>Eukaryota</taxon>
        <taxon>Fungi</taxon>
        <taxon>Fungi incertae sedis</taxon>
        <taxon>Microsporidia</taxon>
        <taxon>Unikaryonidae</taxon>
        <taxon>Encephalitozoon</taxon>
    </lineage>
</organism>
<reference evidence="9 11" key="2">
    <citation type="submission" date="2023-02" db="EMBL/GenBank/DDBJ databases">
        <title>Encephalitozoon hellem ATCC 50451 complete genome.</title>
        <authorList>
            <person name="Mascarenhas dos Santos A.C."/>
            <person name="Julian A.T."/>
            <person name="Pombert J.-F."/>
        </authorList>
    </citation>
    <scope>NUCLEOTIDE SEQUENCE [LARGE SCALE GENOMIC DNA]</scope>
    <source>
        <strain evidence="9 11">ATCC 50451</strain>
    </source>
</reference>
<dbReference type="Pfam" id="PF13181">
    <property type="entry name" value="TPR_8"/>
    <property type="match status" value="1"/>
</dbReference>
<dbReference type="PANTHER" id="PTHR12558:SF9">
    <property type="entry name" value="CELL DIVISION CYCLE PROTEIN 16 HOMOLOG"/>
    <property type="match status" value="1"/>
</dbReference>
<evidence type="ECO:0000256" key="4">
    <source>
        <dbReference type="ARBA" id="ARBA00022786"/>
    </source>
</evidence>
<accession>A0A9Q9F880</accession>
<evidence type="ECO:0000256" key="7">
    <source>
        <dbReference type="PROSITE-ProRule" id="PRU00339"/>
    </source>
</evidence>
<keyword evidence="2" id="KW-0677">Repeat</keyword>
<keyword evidence="3" id="KW-0498">Mitosis</keyword>
<dbReference type="SMART" id="SM00028">
    <property type="entry name" value="TPR"/>
    <property type="match status" value="4"/>
</dbReference>
<dbReference type="GO" id="GO:0005737">
    <property type="term" value="C:cytoplasm"/>
    <property type="evidence" value="ECO:0007669"/>
    <property type="project" value="TreeGrafter"/>
</dbReference>